<dbReference type="PANTHER" id="PTHR43884:SF25">
    <property type="entry name" value="ACYL-COA DEHYDROGENASE YDBM-RELATED"/>
    <property type="match status" value="1"/>
</dbReference>
<dbReference type="InterPro" id="IPR013786">
    <property type="entry name" value="AcylCoA_DH/ox_N"/>
</dbReference>
<organism evidence="4 5">
    <name type="scientific">Nocardia gamkensis</name>
    <dbReference type="NCBI Taxonomy" id="352869"/>
    <lineage>
        <taxon>Bacteria</taxon>
        <taxon>Bacillati</taxon>
        <taxon>Actinomycetota</taxon>
        <taxon>Actinomycetes</taxon>
        <taxon>Mycobacteriales</taxon>
        <taxon>Nocardiaceae</taxon>
        <taxon>Nocardia</taxon>
    </lineage>
</organism>
<evidence type="ECO:0000259" key="2">
    <source>
        <dbReference type="Pfam" id="PF02771"/>
    </source>
</evidence>
<proteinExistence type="predicted"/>
<dbReference type="InterPro" id="IPR037069">
    <property type="entry name" value="AcylCoA_DH/ox_N_sf"/>
</dbReference>
<name>A0A7X6R4N7_9NOCA</name>
<dbReference type="GO" id="GO:0003995">
    <property type="term" value="F:acyl-CoA dehydrogenase activity"/>
    <property type="evidence" value="ECO:0007669"/>
    <property type="project" value="TreeGrafter"/>
</dbReference>
<dbReference type="AlphaFoldDB" id="A0A7X6R4N7"/>
<evidence type="ECO:0000313" key="5">
    <source>
        <dbReference type="Proteomes" id="UP000540698"/>
    </source>
</evidence>
<dbReference type="SUPFAM" id="SSF56645">
    <property type="entry name" value="Acyl-CoA dehydrogenase NM domain-like"/>
    <property type="match status" value="1"/>
</dbReference>
<evidence type="ECO:0000313" key="4">
    <source>
        <dbReference type="EMBL" id="NKY28511.1"/>
    </source>
</evidence>
<accession>A0A7X6R4N7</accession>
<dbReference type="GO" id="GO:0050660">
    <property type="term" value="F:flavin adenine dinucleotide binding"/>
    <property type="evidence" value="ECO:0007669"/>
    <property type="project" value="InterPro"/>
</dbReference>
<keyword evidence="5" id="KW-1185">Reference proteome</keyword>
<dbReference type="InterPro" id="IPR046373">
    <property type="entry name" value="Acyl-CoA_Oxase/DH_mid-dom_sf"/>
</dbReference>
<dbReference type="Gene3D" id="2.40.110.10">
    <property type="entry name" value="Butyryl-CoA Dehydrogenase, subunit A, domain 2"/>
    <property type="match status" value="1"/>
</dbReference>
<dbReference type="InterPro" id="IPR009100">
    <property type="entry name" value="AcylCoA_DH/oxidase_NM_dom_sf"/>
</dbReference>
<evidence type="ECO:0000259" key="3">
    <source>
        <dbReference type="Pfam" id="PF08028"/>
    </source>
</evidence>
<dbReference type="InterPro" id="IPR036250">
    <property type="entry name" value="AcylCo_DH-like_C"/>
</dbReference>
<protein>
    <submittedName>
        <fullName evidence="4">Acyl-CoA dehydrogenase</fullName>
    </submittedName>
</protein>
<gene>
    <name evidence="4" type="ORF">HGB38_20110</name>
</gene>
<dbReference type="EMBL" id="JAAXOS010000009">
    <property type="protein sequence ID" value="NKY28511.1"/>
    <property type="molecule type" value="Genomic_DNA"/>
</dbReference>
<dbReference type="PIRSF" id="PIRSF016578">
    <property type="entry name" value="HsaA"/>
    <property type="match status" value="1"/>
</dbReference>
<keyword evidence="1" id="KW-0560">Oxidoreductase</keyword>
<dbReference type="SUPFAM" id="SSF47203">
    <property type="entry name" value="Acyl-CoA dehydrogenase C-terminal domain-like"/>
    <property type="match status" value="1"/>
</dbReference>
<feature type="domain" description="Acyl-CoA dehydrogenase C-terminal" evidence="3">
    <location>
        <begin position="238"/>
        <end position="366"/>
    </location>
</feature>
<dbReference type="RefSeq" id="WP_062973392.1">
    <property type="nucleotide sequence ID" value="NZ_JAAXOS010000009.1"/>
</dbReference>
<dbReference type="Pfam" id="PF02771">
    <property type="entry name" value="Acyl-CoA_dh_N"/>
    <property type="match status" value="1"/>
</dbReference>
<dbReference type="Gene3D" id="1.20.140.10">
    <property type="entry name" value="Butyryl-CoA Dehydrogenase, subunit A, domain 3"/>
    <property type="match status" value="1"/>
</dbReference>
<feature type="domain" description="Acyl-CoA dehydrogenase/oxidase N-terminal" evidence="2">
    <location>
        <begin position="14"/>
        <end position="96"/>
    </location>
</feature>
<dbReference type="Pfam" id="PF08028">
    <property type="entry name" value="Acyl-CoA_dh_2"/>
    <property type="match status" value="1"/>
</dbReference>
<dbReference type="InterPro" id="IPR013107">
    <property type="entry name" value="Acyl-CoA_DH_C"/>
</dbReference>
<dbReference type="PANTHER" id="PTHR43884">
    <property type="entry name" value="ACYL-COA DEHYDROGENASE"/>
    <property type="match status" value="1"/>
</dbReference>
<sequence length="392" mass="42581">MTAATISATSLLSAVRSLAPDLAARRSEIDAERRLPMDIVERLREIGVYRMGFSAEIGGPGLTSLEQFEVVEALSYGDTATGWCAMIGAATGIYAGYLDEQAIAELMPTQDLITAGLIFPAGRAERVADGYRLTGRWKFGSAITHADLVMGGAFVTSGGRMEETAEGGPLVRLFYMRRDQVAVFDTWDTTGLRGSGSNDYAVEDLFVPEHHSFAFGERKSCRGKLSEPEALARIMPGVPLGTARAALDYVRGIADGKTVTATGQKWADNYRAQYLLGECEMEYIVARGAVVNTLTELWDALDGKRFAELPADLRIASALARTNAFRAAQRIVTRLCELVGTESIYRPNPLDIWLRDTNTMARHIIAHDQVIQSTGAFVLGGRPEFPFVVGLG</sequence>
<comment type="caution">
    <text evidence="4">The sequence shown here is derived from an EMBL/GenBank/DDBJ whole genome shotgun (WGS) entry which is preliminary data.</text>
</comment>
<dbReference type="Gene3D" id="1.10.540.10">
    <property type="entry name" value="Acyl-CoA dehydrogenase/oxidase, N-terminal domain"/>
    <property type="match status" value="1"/>
</dbReference>
<dbReference type="Proteomes" id="UP000540698">
    <property type="component" value="Unassembled WGS sequence"/>
</dbReference>
<reference evidence="4 5" key="1">
    <citation type="submission" date="2020-04" db="EMBL/GenBank/DDBJ databases">
        <title>MicrobeNet Type strains.</title>
        <authorList>
            <person name="Nicholson A.C."/>
        </authorList>
    </citation>
    <scope>NUCLEOTIDE SEQUENCE [LARGE SCALE GENOMIC DNA]</scope>
    <source>
        <strain evidence="4 5">DSM 44956</strain>
    </source>
</reference>
<evidence type="ECO:0000256" key="1">
    <source>
        <dbReference type="ARBA" id="ARBA00023002"/>
    </source>
</evidence>